<evidence type="ECO:0000256" key="3">
    <source>
        <dbReference type="ARBA" id="ARBA00022833"/>
    </source>
</evidence>
<reference evidence="5 6" key="1">
    <citation type="submission" date="2023-03" db="EMBL/GenBank/DDBJ databases">
        <title>High-quality genome of Scylla paramamosain provides insights in environmental adaptation.</title>
        <authorList>
            <person name="Zhang L."/>
        </authorList>
    </citation>
    <scope>NUCLEOTIDE SEQUENCE [LARGE SCALE GENOMIC DNA]</scope>
    <source>
        <strain evidence="5">LZ_2023a</strain>
        <tissue evidence="5">Muscle</tissue>
    </source>
</reference>
<organism evidence="5 6">
    <name type="scientific">Scylla paramamosain</name>
    <name type="common">Mud crab</name>
    <dbReference type="NCBI Taxonomy" id="85552"/>
    <lineage>
        <taxon>Eukaryota</taxon>
        <taxon>Metazoa</taxon>
        <taxon>Ecdysozoa</taxon>
        <taxon>Arthropoda</taxon>
        <taxon>Crustacea</taxon>
        <taxon>Multicrustacea</taxon>
        <taxon>Malacostraca</taxon>
        <taxon>Eumalacostraca</taxon>
        <taxon>Eucarida</taxon>
        <taxon>Decapoda</taxon>
        <taxon>Pleocyemata</taxon>
        <taxon>Brachyura</taxon>
        <taxon>Eubrachyura</taxon>
        <taxon>Portunoidea</taxon>
        <taxon>Portunidae</taxon>
        <taxon>Portuninae</taxon>
        <taxon>Scylla</taxon>
    </lineage>
</organism>
<sequence>MPHTIPSRRGREKLVDDLNFIYAAQKKNADGTKQYWRCEATACKALVHTTVGDETFTIVKVRTGTIIPRLLRL</sequence>
<comment type="caution">
    <text evidence="5">The sequence shown here is derived from an EMBL/GenBank/DDBJ whole genome shotgun (WGS) entry which is preliminary data.</text>
</comment>
<dbReference type="AlphaFoldDB" id="A0AAW0SC26"/>
<evidence type="ECO:0000256" key="2">
    <source>
        <dbReference type="ARBA" id="ARBA00022771"/>
    </source>
</evidence>
<dbReference type="EMBL" id="JARAKH010001509">
    <property type="protein sequence ID" value="KAK8372875.1"/>
    <property type="molecule type" value="Genomic_DNA"/>
</dbReference>
<dbReference type="Proteomes" id="UP001487740">
    <property type="component" value="Unassembled WGS sequence"/>
</dbReference>
<proteinExistence type="predicted"/>
<evidence type="ECO:0000256" key="1">
    <source>
        <dbReference type="ARBA" id="ARBA00022723"/>
    </source>
</evidence>
<gene>
    <name evidence="5" type="ORF">O3P69_016203</name>
</gene>
<keyword evidence="2" id="KW-0863">Zinc-finger</keyword>
<evidence type="ECO:0000313" key="6">
    <source>
        <dbReference type="Proteomes" id="UP001487740"/>
    </source>
</evidence>
<dbReference type="Gene3D" id="2.20.25.240">
    <property type="match status" value="1"/>
</dbReference>
<dbReference type="InterPro" id="IPR007588">
    <property type="entry name" value="Znf_FLYWCH"/>
</dbReference>
<keyword evidence="6" id="KW-1185">Reference proteome</keyword>
<protein>
    <recommendedName>
        <fullName evidence="4">FLYWCH-type domain-containing protein</fullName>
    </recommendedName>
</protein>
<keyword evidence="3" id="KW-0862">Zinc</keyword>
<name>A0AAW0SC26_SCYPA</name>
<accession>A0AAW0SC26</accession>
<keyword evidence="1" id="KW-0479">Metal-binding</keyword>
<dbReference type="Pfam" id="PF04500">
    <property type="entry name" value="FLYWCH"/>
    <property type="match status" value="1"/>
</dbReference>
<evidence type="ECO:0000313" key="5">
    <source>
        <dbReference type="EMBL" id="KAK8372875.1"/>
    </source>
</evidence>
<evidence type="ECO:0000259" key="4">
    <source>
        <dbReference type="Pfam" id="PF04500"/>
    </source>
</evidence>
<feature type="domain" description="FLYWCH-type" evidence="4">
    <location>
        <begin position="5"/>
        <end position="60"/>
    </location>
</feature>
<dbReference type="GO" id="GO:0008270">
    <property type="term" value="F:zinc ion binding"/>
    <property type="evidence" value="ECO:0007669"/>
    <property type="project" value="UniProtKB-KW"/>
</dbReference>